<evidence type="ECO:0000313" key="9">
    <source>
        <dbReference type="Proteomes" id="UP001345827"/>
    </source>
</evidence>
<keyword evidence="4" id="KW-0677">Repeat</keyword>
<dbReference type="InterPro" id="IPR019775">
    <property type="entry name" value="WD40_repeat_CS"/>
</dbReference>
<keyword evidence="9" id="KW-1185">Reference proteome</keyword>
<dbReference type="PRINTS" id="PR00320">
    <property type="entry name" value="GPROTEINBRPT"/>
</dbReference>
<dbReference type="Proteomes" id="UP001345827">
    <property type="component" value="Unassembled WGS sequence"/>
</dbReference>
<dbReference type="InterPro" id="IPR051980">
    <property type="entry name" value="WD_repeat_MORG1"/>
</dbReference>
<evidence type="ECO:0000256" key="4">
    <source>
        <dbReference type="ARBA" id="ARBA00022737"/>
    </source>
</evidence>
<dbReference type="PANTHER" id="PTHR22842">
    <property type="entry name" value="WD40 REPEAT PROTEIN"/>
    <property type="match status" value="1"/>
</dbReference>
<name>A0AAV9Q081_9PEZI</name>
<comment type="caution">
    <text evidence="8">The sequence shown here is derived from an EMBL/GenBank/DDBJ whole genome shotgun (WGS) entry which is preliminary data.</text>
</comment>
<dbReference type="InterPro" id="IPR015943">
    <property type="entry name" value="WD40/YVTN_repeat-like_dom_sf"/>
</dbReference>
<comment type="subcellular location">
    <subcellularLocation>
        <location evidence="1">Cytoplasm</location>
    </subcellularLocation>
</comment>
<evidence type="ECO:0000313" key="8">
    <source>
        <dbReference type="EMBL" id="KAK5532738.1"/>
    </source>
</evidence>
<feature type="region of interest" description="Disordered" evidence="7">
    <location>
        <begin position="41"/>
        <end position="71"/>
    </location>
</feature>
<proteinExistence type="inferred from homology"/>
<dbReference type="Gene3D" id="2.130.10.10">
    <property type="entry name" value="YVTN repeat-like/Quinoprotein amine dehydrogenase"/>
    <property type="match status" value="1"/>
</dbReference>
<comment type="similarity">
    <text evidence="5">Belongs to the WD repeat MORG1 family.</text>
</comment>
<protein>
    <recommendedName>
        <fullName evidence="10">Mitogen-activated protein kinase organizer 1</fullName>
    </recommendedName>
</protein>
<dbReference type="GO" id="GO:0000398">
    <property type="term" value="P:mRNA splicing, via spliceosome"/>
    <property type="evidence" value="ECO:0007669"/>
    <property type="project" value="TreeGrafter"/>
</dbReference>
<dbReference type="GO" id="GO:0005737">
    <property type="term" value="C:cytoplasm"/>
    <property type="evidence" value="ECO:0007669"/>
    <property type="project" value="UniProtKB-SubCell"/>
</dbReference>
<dbReference type="InterPro" id="IPR020472">
    <property type="entry name" value="WD40_PAC1"/>
</dbReference>
<evidence type="ECO:0000256" key="3">
    <source>
        <dbReference type="ARBA" id="ARBA00022574"/>
    </source>
</evidence>
<dbReference type="PROSITE" id="PS50082">
    <property type="entry name" value="WD_REPEATS_2"/>
    <property type="match status" value="3"/>
</dbReference>
<keyword evidence="3 6" id="KW-0853">WD repeat</keyword>
<dbReference type="Pfam" id="PF00400">
    <property type="entry name" value="WD40"/>
    <property type="match status" value="4"/>
</dbReference>
<dbReference type="EMBL" id="JAXLQG010000014">
    <property type="protein sequence ID" value="KAK5532738.1"/>
    <property type="molecule type" value="Genomic_DNA"/>
</dbReference>
<evidence type="ECO:0000256" key="1">
    <source>
        <dbReference type="ARBA" id="ARBA00004496"/>
    </source>
</evidence>
<reference evidence="8 9" key="1">
    <citation type="submission" date="2023-06" db="EMBL/GenBank/DDBJ databases">
        <title>Black Yeasts Isolated from many extreme environments.</title>
        <authorList>
            <person name="Coleine C."/>
            <person name="Stajich J.E."/>
            <person name="Selbmann L."/>
        </authorList>
    </citation>
    <scope>NUCLEOTIDE SEQUENCE [LARGE SCALE GENOMIC DNA]</scope>
    <source>
        <strain evidence="8 9">CCFEE 5887</strain>
    </source>
</reference>
<evidence type="ECO:0008006" key="10">
    <source>
        <dbReference type="Google" id="ProtNLM"/>
    </source>
</evidence>
<accession>A0AAV9Q081</accession>
<dbReference type="PANTHER" id="PTHR22842:SF3">
    <property type="entry name" value="WD REPEAT DOMAIN-CONTAINING PROTEIN 83"/>
    <property type="match status" value="1"/>
</dbReference>
<organism evidence="8 9">
    <name type="scientific">Vermiconidia calcicola</name>
    <dbReference type="NCBI Taxonomy" id="1690605"/>
    <lineage>
        <taxon>Eukaryota</taxon>
        <taxon>Fungi</taxon>
        <taxon>Dikarya</taxon>
        <taxon>Ascomycota</taxon>
        <taxon>Pezizomycotina</taxon>
        <taxon>Dothideomycetes</taxon>
        <taxon>Dothideomycetidae</taxon>
        <taxon>Mycosphaerellales</taxon>
        <taxon>Extremaceae</taxon>
        <taxon>Vermiconidia</taxon>
    </lineage>
</organism>
<feature type="repeat" description="WD" evidence="6">
    <location>
        <begin position="78"/>
        <end position="114"/>
    </location>
</feature>
<dbReference type="SMART" id="SM00320">
    <property type="entry name" value="WD40"/>
    <property type="match status" value="6"/>
</dbReference>
<dbReference type="PROSITE" id="PS00678">
    <property type="entry name" value="WD_REPEATS_1"/>
    <property type="match status" value="1"/>
</dbReference>
<dbReference type="AlphaFoldDB" id="A0AAV9Q081"/>
<evidence type="ECO:0000256" key="6">
    <source>
        <dbReference type="PROSITE-ProRule" id="PRU00221"/>
    </source>
</evidence>
<evidence type="ECO:0000256" key="5">
    <source>
        <dbReference type="ARBA" id="ARBA00038145"/>
    </source>
</evidence>
<sequence>MSQQPKLPSALVNTLTSHTGPINAIAFSSQGGTYILTGSSDRQIHLSRTEPPSNSYGRDANAGSGGGGGGGGGAIQKYAAHGYPVLDIAVAQDNRTFASVGGDRSVFLWDVASGGVGADGKGGTLRRLGSNTSHGHTSRINCVAFAGDGVVVSGGDDTTVRLWDLKSRDAKPLMVLDEAKDGISSVVVPEIAGYEIVAGSVDGRLRSYDVRMGRVTADVMPGPVTSLDVSRDARTVLVGCLDGRIRMMDRTDGTCLRAFPPPPSPPDPLEGNGNGEGMIPYYKNDSLRLKSCFAINESLVLSGSENDGRVRGWDVLSGKSVGSVDVNSSGKVVSVVRWREGSQAQGRQGLWAGGGAEGIVKIYS</sequence>
<feature type="repeat" description="WD" evidence="6">
    <location>
        <begin position="15"/>
        <end position="46"/>
    </location>
</feature>
<dbReference type="SUPFAM" id="SSF50978">
    <property type="entry name" value="WD40 repeat-like"/>
    <property type="match status" value="1"/>
</dbReference>
<evidence type="ECO:0000256" key="7">
    <source>
        <dbReference type="SAM" id="MobiDB-lite"/>
    </source>
</evidence>
<dbReference type="PROSITE" id="PS50294">
    <property type="entry name" value="WD_REPEATS_REGION"/>
    <property type="match status" value="2"/>
</dbReference>
<feature type="repeat" description="WD" evidence="6">
    <location>
        <begin position="133"/>
        <end position="173"/>
    </location>
</feature>
<dbReference type="InterPro" id="IPR036322">
    <property type="entry name" value="WD40_repeat_dom_sf"/>
</dbReference>
<keyword evidence="2" id="KW-0963">Cytoplasm</keyword>
<gene>
    <name evidence="8" type="ORF">LTR25_007441</name>
</gene>
<evidence type="ECO:0000256" key="2">
    <source>
        <dbReference type="ARBA" id="ARBA00022490"/>
    </source>
</evidence>
<dbReference type="GO" id="GO:0071013">
    <property type="term" value="C:catalytic step 2 spliceosome"/>
    <property type="evidence" value="ECO:0007669"/>
    <property type="project" value="TreeGrafter"/>
</dbReference>
<dbReference type="InterPro" id="IPR001680">
    <property type="entry name" value="WD40_rpt"/>
</dbReference>